<dbReference type="OMA" id="INNRHEP"/>
<evidence type="ECO:0000313" key="4">
    <source>
        <dbReference type="RefSeq" id="XP_010261346.1"/>
    </source>
</evidence>
<feature type="compositionally biased region" description="Basic and acidic residues" evidence="1">
    <location>
        <begin position="116"/>
        <end position="125"/>
    </location>
</feature>
<dbReference type="GO" id="GO:0008083">
    <property type="term" value="F:growth factor activity"/>
    <property type="evidence" value="ECO:0007669"/>
    <property type="project" value="InterPro"/>
</dbReference>
<evidence type="ECO:0000256" key="1">
    <source>
        <dbReference type="SAM" id="MobiDB-lite"/>
    </source>
</evidence>
<reference evidence="4" key="1">
    <citation type="submission" date="2025-08" db="UniProtKB">
        <authorList>
            <consortium name="RefSeq"/>
        </authorList>
    </citation>
    <scope>IDENTIFICATION</scope>
</reference>
<keyword evidence="2" id="KW-0732">Signal</keyword>
<accession>A0A1U8A2T0</accession>
<name>A0A1U8A2T0_NELNU</name>
<dbReference type="Proteomes" id="UP000189703">
    <property type="component" value="Unplaced"/>
</dbReference>
<feature type="chain" id="PRO_5044005624" evidence="2">
    <location>
        <begin position="26"/>
        <end position="232"/>
    </location>
</feature>
<sequence>MALTMFTRSVVGLLLTVLAQRVSVAQNHQAMRTEVVVGANGLAESELSKVSVDRELFDGVPAETNARSNRLGGRKVAAGSVLMMGKESSEGKSPKISGGDENVYSKKSIGTLLPRKMSDKNDRSMPKPKPKALNSDSKEIQGSGPIKLPYSATCSQFMRPQGSDAISTCDSLKCSSRSRRLLGILEFHNPFEKSENQQLLEATNEMVNLLHKDYRASPRRKPPINNNVPLKP</sequence>
<dbReference type="OrthoDB" id="1937240at2759"/>
<dbReference type="InterPro" id="IPR038804">
    <property type="entry name" value="RGF3"/>
</dbReference>
<feature type="signal peptide" evidence="2">
    <location>
        <begin position="1"/>
        <end position="25"/>
    </location>
</feature>
<dbReference type="PANTHER" id="PTHR36313:SF7">
    <property type="entry name" value="OS09G0474600 PROTEIN"/>
    <property type="match status" value="1"/>
</dbReference>
<dbReference type="PANTHER" id="PTHR36313">
    <property type="entry name" value="ROOT MERISTEM GROWTH FACTOR 2"/>
    <property type="match status" value="1"/>
</dbReference>
<dbReference type="AlphaFoldDB" id="A0A1U8A2T0"/>
<protein>
    <submittedName>
        <fullName evidence="4">Uncharacterized protein LOC104600208</fullName>
    </submittedName>
</protein>
<evidence type="ECO:0000256" key="2">
    <source>
        <dbReference type="SAM" id="SignalP"/>
    </source>
</evidence>
<dbReference type="GeneID" id="104600208"/>
<organism evidence="3 4">
    <name type="scientific">Nelumbo nucifera</name>
    <name type="common">Sacred lotus</name>
    <dbReference type="NCBI Taxonomy" id="4432"/>
    <lineage>
        <taxon>Eukaryota</taxon>
        <taxon>Viridiplantae</taxon>
        <taxon>Streptophyta</taxon>
        <taxon>Embryophyta</taxon>
        <taxon>Tracheophyta</taxon>
        <taxon>Spermatophyta</taxon>
        <taxon>Magnoliopsida</taxon>
        <taxon>Proteales</taxon>
        <taxon>Nelumbonaceae</taxon>
        <taxon>Nelumbo</taxon>
    </lineage>
</organism>
<gene>
    <name evidence="4" type="primary">LOC104600208</name>
</gene>
<dbReference type="RefSeq" id="XP_010261346.1">
    <property type="nucleotide sequence ID" value="XM_010263044.1"/>
</dbReference>
<dbReference type="GO" id="GO:0010082">
    <property type="term" value="P:regulation of root meristem growth"/>
    <property type="evidence" value="ECO:0007669"/>
    <property type="project" value="InterPro"/>
</dbReference>
<keyword evidence="3" id="KW-1185">Reference proteome</keyword>
<proteinExistence type="predicted"/>
<dbReference type="KEGG" id="nnu:104600208"/>
<feature type="region of interest" description="Disordered" evidence="1">
    <location>
        <begin position="84"/>
        <end position="142"/>
    </location>
</feature>
<evidence type="ECO:0000313" key="3">
    <source>
        <dbReference type="Proteomes" id="UP000189703"/>
    </source>
</evidence>